<dbReference type="EMBL" id="QNRK01000006">
    <property type="protein sequence ID" value="RBP16154.1"/>
    <property type="molecule type" value="Genomic_DNA"/>
</dbReference>
<comment type="caution">
    <text evidence="2">The sequence shown here is derived from an EMBL/GenBank/DDBJ whole genome shotgun (WGS) entry which is preliminary data.</text>
</comment>
<dbReference type="InterPro" id="IPR050483">
    <property type="entry name" value="CoA-transferase_III_domain"/>
</dbReference>
<protein>
    <submittedName>
        <fullName evidence="2">Crotonobetainyl-CoA:carnitine CoA-transferase CaiB-like acyl-CoA transferase</fullName>
    </submittedName>
</protein>
<evidence type="ECO:0000313" key="2">
    <source>
        <dbReference type="EMBL" id="RBP16154.1"/>
    </source>
</evidence>
<dbReference type="PANTHER" id="PTHR48207:SF3">
    <property type="entry name" value="SUCCINATE--HYDROXYMETHYLGLUTARATE COA-TRANSFERASE"/>
    <property type="match status" value="1"/>
</dbReference>
<reference evidence="2 3" key="1">
    <citation type="submission" date="2018-06" db="EMBL/GenBank/DDBJ databases">
        <title>Genomic Encyclopedia of Type Strains, Phase IV (KMG-IV): sequencing the most valuable type-strain genomes for metagenomic binning, comparative biology and taxonomic classification.</title>
        <authorList>
            <person name="Goeker M."/>
        </authorList>
    </citation>
    <scope>NUCLEOTIDE SEQUENCE [LARGE SCALE GENOMIC DNA]</scope>
    <source>
        <strain evidence="2 3">DSM 24875</strain>
    </source>
</reference>
<dbReference type="Gene3D" id="3.30.1540.10">
    <property type="entry name" value="formyl-coa transferase, domain 3"/>
    <property type="match status" value="1"/>
</dbReference>
<sequence length="394" mass="41440">MTGAALEGLRVLELARVLAGPWIGQTLADLGAEVIKVESPDGDETRQWGPPFLEVEGERSAAYFYACNRGKRSIVADFATEEGRALVRRLAAQSDVLIENFKVGGLKKYGLDYEQLSPLNPRLVYCSVTGFGQTGPYAPRAGYDFLIQGMTGYMDVTGDPAGPPQKVGVAITDLFAGLYGVVAIEAALLQRERSGRGQHVDIALFDCLGAALANQALNYLASGVPPRRMGNAHPNIAPYQTFPVADGHVIVAVGNDGQFARLCATLGLAGVADDALFASNAARVANRAALEALIAERTSRWTRAALLAALGAATVPAGPINTVADLFSDPQFVARDMAIRPAGTPGVRTPIVMSDSALRLDRRAPNLGEHGAEILAELEAAPPPPASPADTEQG</sequence>
<proteinExistence type="predicted"/>
<dbReference type="SUPFAM" id="SSF89796">
    <property type="entry name" value="CoA-transferase family III (CaiB/BaiF)"/>
    <property type="match status" value="1"/>
</dbReference>
<name>A0A366FN80_9HYPH</name>
<evidence type="ECO:0000256" key="1">
    <source>
        <dbReference type="ARBA" id="ARBA00022679"/>
    </source>
</evidence>
<accession>A0A366FN80</accession>
<dbReference type="AlphaFoldDB" id="A0A366FN80"/>
<dbReference type="Pfam" id="PF02515">
    <property type="entry name" value="CoA_transf_3"/>
    <property type="match status" value="1"/>
</dbReference>
<organism evidence="2 3">
    <name type="scientific">Roseiarcus fermentans</name>
    <dbReference type="NCBI Taxonomy" id="1473586"/>
    <lineage>
        <taxon>Bacteria</taxon>
        <taxon>Pseudomonadati</taxon>
        <taxon>Pseudomonadota</taxon>
        <taxon>Alphaproteobacteria</taxon>
        <taxon>Hyphomicrobiales</taxon>
        <taxon>Roseiarcaceae</taxon>
        <taxon>Roseiarcus</taxon>
    </lineage>
</organism>
<keyword evidence="1 2" id="KW-0808">Transferase</keyword>
<dbReference type="Proteomes" id="UP000253529">
    <property type="component" value="Unassembled WGS sequence"/>
</dbReference>
<dbReference type="GO" id="GO:0008410">
    <property type="term" value="F:CoA-transferase activity"/>
    <property type="evidence" value="ECO:0007669"/>
    <property type="project" value="TreeGrafter"/>
</dbReference>
<dbReference type="PANTHER" id="PTHR48207">
    <property type="entry name" value="SUCCINATE--HYDROXYMETHYLGLUTARATE COA-TRANSFERASE"/>
    <property type="match status" value="1"/>
</dbReference>
<dbReference type="InterPro" id="IPR044855">
    <property type="entry name" value="CoA-Trfase_III_dom3_sf"/>
</dbReference>
<dbReference type="InterPro" id="IPR003673">
    <property type="entry name" value="CoA-Trfase_fam_III"/>
</dbReference>
<gene>
    <name evidence="2" type="ORF">DFR50_106116</name>
</gene>
<keyword evidence="3" id="KW-1185">Reference proteome</keyword>
<evidence type="ECO:0000313" key="3">
    <source>
        <dbReference type="Proteomes" id="UP000253529"/>
    </source>
</evidence>
<dbReference type="RefSeq" id="WP_113888480.1">
    <property type="nucleotide sequence ID" value="NZ_QNRK01000006.1"/>
</dbReference>
<dbReference type="OrthoDB" id="9806585at2"/>
<dbReference type="InterPro" id="IPR023606">
    <property type="entry name" value="CoA-Trfase_III_dom_1_sf"/>
</dbReference>
<dbReference type="Gene3D" id="3.40.50.10540">
    <property type="entry name" value="Crotonobetainyl-coa:carnitine coa-transferase, domain 1"/>
    <property type="match status" value="1"/>
</dbReference>